<dbReference type="NCBIfam" id="TIGR02937">
    <property type="entry name" value="sigma70-ECF"/>
    <property type="match status" value="1"/>
</dbReference>
<dbReference type="InterPro" id="IPR039425">
    <property type="entry name" value="RNA_pol_sigma-70-like"/>
</dbReference>
<gene>
    <name evidence="6" type="ORF">JT362_15810</name>
</gene>
<dbReference type="EMBL" id="JAFFZE010000012">
    <property type="protein sequence ID" value="MCT2584589.1"/>
    <property type="molecule type" value="Genomic_DNA"/>
</dbReference>
<evidence type="ECO:0000313" key="7">
    <source>
        <dbReference type="Proteomes" id="UP001156441"/>
    </source>
</evidence>
<dbReference type="PANTHER" id="PTHR43133:SF8">
    <property type="entry name" value="RNA POLYMERASE SIGMA FACTOR HI_1459-RELATED"/>
    <property type="match status" value="1"/>
</dbReference>
<proteinExistence type="inferred from homology"/>
<name>A0ABT2JBA8_9PSEU</name>
<dbReference type="InterPro" id="IPR014284">
    <property type="entry name" value="RNA_pol_sigma-70_dom"/>
</dbReference>
<dbReference type="Gene3D" id="1.10.10.10">
    <property type="entry name" value="Winged helix-like DNA-binding domain superfamily/Winged helix DNA-binding domain"/>
    <property type="match status" value="1"/>
</dbReference>
<dbReference type="RefSeq" id="WP_260191983.1">
    <property type="nucleotide sequence ID" value="NZ_JAFFZE010000012.1"/>
</dbReference>
<comment type="caution">
    <text evidence="6">The sequence shown here is derived from an EMBL/GenBank/DDBJ whole genome shotgun (WGS) entry which is preliminary data.</text>
</comment>
<accession>A0ABT2JBA8</accession>
<keyword evidence="3" id="KW-0731">Sigma factor</keyword>
<keyword evidence="4" id="KW-0238">DNA-binding</keyword>
<protein>
    <submittedName>
        <fullName evidence="6">Sigma-70 family RNA polymerase sigma factor</fullName>
    </submittedName>
</protein>
<dbReference type="PANTHER" id="PTHR43133">
    <property type="entry name" value="RNA POLYMERASE ECF-TYPE SIGMA FACTO"/>
    <property type="match status" value="1"/>
</dbReference>
<keyword evidence="2" id="KW-0805">Transcription regulation</keyword>
<evidence type="ECO:0000256" key="5">
    <source>
        <dbReference type="ARBA" id="ARBA00023163"/>
    </source>
</evidence>
<evidence type="ECO:0000256" key="3">
    <source>
        <dbReference type="ARBA" id="ARBA00023082"/>
    </source>
</evidence>
<evidence type="ECO:0000256" key="2">
    <source>
        <dbReference type="ARBA" id="ARBA00023015"/>
    </source>
</evidence>
<dbReference type="Proteomes" id="UP001156441">
    <property type="component" value="Unassembled WGS sequence"/>
</dbReference>
<keyword evidence="5" id="KW-0804">Transcription</keyword>
<comment type="similarity">
    <text evidence="1">Belongs to the sigma-70 factor family. ECF subfamily.</text>
</comment>
<dbReference type="SUPFAM" id="SSF88946">
    <property type="entry name" value="Sigma2 domain of RNA polymerase sigma factors"/>
    <property type="match status" value="1"/>
</dbReference>
<organism evidence="6 7">
    <name type="scientific">Actinophytocola gossypii</name>
    <dbReference type="NCBI Taxonomy" id="2812003"/>
    <lineage>
        <taxon>Bacteria</taxon>
        <taxon>Bacillati</taxon>
        <taxon>Actinomycetota</taxon>
        <taxon>Actinomycetes</taxon>
        <taxon>Pseudonocardiales</taxon>
        <taxon>Pseudonocardiaceae</taxon>
    </lineage>
</organism>
<dbReference type="Gene3D" id="1.10.1740.10">
    <property type="match status" value="1"/>
</dbReference>
<sequence>MTRPPPSTAVDGLPDALLLDAVRAGDRDAYGVLFSRYVASARVVARKWTWQPADEQDLVVEAFTLILVAIRNGAGPRRNLGPYLMTTVRHLGIGLLRRRSRVDLYGAHPQMMVSFRDGEAAIDEKALRQWEIRQIRSAFRTLPSRWRMVLWHTEVESRSPAELAPRLGISRTGWLLWPCGHGRDFGRRTCRLRSRTPAPSDVW</sequence>
<keyword evidence="7" id="KW-1185">Reference proteome</keyword>
<dbReference type="InterPro" id="IPR036388">
    <property type="entry name" value="WH-like_DNA-bd_sf"/>
</dbReference>
<evidence type="ECO:0000256" key="1">
    <source>
        <dbReference type="ARBA" id="ARBA00010641"/>
    </source>
</evidence>
<dbReference type="InterPro" id="IPR013325">
    <property type="entry name" value="RNA_pol_sigma_r2"/>
</dbReference>
<dbReference type="InterPro" id="IPR013324">
    <property type="entry name" value="RNA_pol_sigma_r3/r4-like"/>
</dbReference>
<reference evidence="6 7" key="1">
    <citation type="submission" date="2021-02" db="EMBL/GenBank/DDBJ databases">
        <title>Actinophytocola xerophila sp. nov., isolated from soil of cotton cropping field.</title>
        <authorList>
            <person name="Huang R."/>
            <person name="Chen X."/>
            <person name="Ge X."/>
            <person name="Liu W."/>
        </authorList>
    </citation>
    <scope>NUCLEOTIDE SEQUENCE [LARGE SCALE GENOMIC DNA]</scope>
    <source>
        <strain evidence="6 7">S1-96</strain>
    </source>
</reference>
<evidence type="ECO:0000313" key="6">
    <source>
        <dbReference type="EMBL" id="MCT2584589.1"/>
    </source>
</evidence>
<dbReference type="SUPFAM" id="SSF88659">
    <property type="entry name" value="Sigma3 and sigma4 domains of RNA polymerase sigma factors"/>
    <property type="match status" value="1"/>
</dbReference>
<evidence type="ECO:0000256" key="4">
    <source>
        <dbReference type="ARBA" id="ARBA00023125"/>
    </source>
</evidence>